<organism evidence="4 5">
    <name type="scientific">Amphibacillus marinus</name>
    <dbReference type="NCBI Taxonomy" id="872970"/>
    <lineage>
        <taxon>Bacteria</taxon>
        <taxon>Bacillati</taxon>
        <taxon>Bacillota</taxon>
        <taxon>Bacilli</taxon>
        <taxon>Bacillales</taxon>
        <taxon>Bacillaceae</taxon>
        <taxon>Amphibacillus</taxon>
    </lineage>
</organism>
<dbReference type="Proteomes" id="UP000199300">
    <property type="component" value="Unassembled WGS sequence"/>
</dbReference>
<dbReference type="AlphaFoldDB" id="A0A1H8H661"/>
<evidence type="ECO:0000259" key="3">
    <source>
        <dbReference type="Pfam" id="PF06580"/>
    </source>
</evidence>
<accession>A0A1H8H661</accession>
<evidence type="ECO:0000256" key="1">
    <source>
        <dbReference type="SAM" id="Phobius"/>
    </source>
</evidence>
<dbReference type="GO" id="GO:0000155">
    <property type="term" value="F:phosphorelay sensor kinase activity"/>
    <property type="evidence" value="ECO:0007669"/>
    <property type="project" value="InterPro"/>
</dbReference>
<dbReference type="GO" id="GO:0016020">
    <property type="term" value="C:membrane"/>
    <property type="evidence" value="ECO:0007669"/>
    <property type="project" value="InterPro"/>
</dbReference>
<reference evidence="4 5" key="1">
    <citation type="submission" date="2016-10" db="EMBL/GenBank/DDBJ databases">
        <authorList>
            <person name="de Groot N.N."/>
        </authorList>
    </citation>
    <scope>NUCLEOTIDE SEQUENCE [LARGE SCALE GENOMIC DNA]</scope>
    <source>
        <strain evidence="4 5">CGMCC 1.10434</strain>
    </source>
</reference>
<dbReference type="RefSeq" id="WP_091493890.1">
    <property type="nucleotide sequence ID" value="NZ_FODJ01000001.1"/>
</dbReference>
<dbReference type="InterPro" id="IPR003594">
    <property type="entry name" value="HATPase_dom"/>
</dbReference>
<dbReference type="InterPro" id="IPR050640">
    <property type="entry name" value="Bact_2-comp_sensor_kinase"/>
</dbReference>
<dbReference type="Gene3D" id="6.10.340.10">
    <property type="match status" value="1"/>
</dbReference>
<dbReference type="InterPro" id="IPR010559">
    <property type="entry name" value="Sig_transdc_His_kin_internal"/>
</dbReference>
<dbReference type="Pfam" id="PF02518">
    <property type="entry name" value="HATPase_c"/>
    <property type="match status" value="1"/>
</dbReference>
<dbReference type="Pfam" id="PF06580">
    <property type="entry name" value="His_kinase"/>
    <property type="match status" value="1"/>
</dbReference>
<evidence type="ECO:0000313" key="5">
    <source>
        <dbReference type="Proteomes" id="UP000199300"/>
    </source>
</evidence>
<dbReference type="SUPFAM" id="SSF55874">
    <property type="entry name" value="ATPase domain of HSP90 chaperone/DNA topoisomerase II/histidine kinase"/>
    <property type="match status" value="1"/>
</dbReference>
<dbReference type="PANTHER" id="PTHR34220:SF7">
    <property type="entry name" value="SENSOR HISTIDINE KINASE YPDA"/>
    <property type="match status" value="1"/>
</dbReference>
<sequence length="567" mass="64100">MFKKYSFKHLLFLSMTSLFLVSIAIIIAVNYRVSVTEIVNLSAQQQRTNLLLIQESLNEQLRSIENNAVVMARQSNLRNVISGGTSYYQANLLTLDLSNTVYTNGSVHSIEIFMNEPPTNNIQNPVRYGELEQALETTWMNVFDEYAAAWVGIRSIEMIYGEDRVISHARVIKNARGQTEGILVVNLDPLIVENWLRKFDLASTLYLVNNTGHVLASTNVAGIGENFYRPDILTDSAEQTHSHTIDDELIVTSALLPYQWTLIGVTPYQALTQSSVLVAQRLISLGVITISVALIIALLLSKQLTKPIKELTCLMNHYQLNRSQQQIPDDYKNEFGQLFSGYKNLINRNEQLHHSYIKKYKQHKQAELKALQANINPHFLYNTLDQINWRAIEHGDDDMSRIIELLGEMLRIGLSNGESILTIENEVDYLEKYLKLQLIRMKGNFMYDLTVAASVKQALIPKLTLQPFVENAIVHGLAGIAHGKLELSVTQVDKRIIISIKDNGIGADSFKKKQGDSKSGGYGIQNVRERLTHYFNYQAKLTLSNHQQGGVEVQINIPFITDQHELG</sequence>
<keyword evidence="4" id="KW-0418">Kinase</keyword>
<dbReference type="PANTHER" id="PTHR34220">
    <property type="entry name" value="SENSOR HISTIDINE KINASE YPDA"/>
    <property type="match status" value="1"/>
</dbReference>
<proteinExistence type="predicted"/>
<dbReference type="Gene3D" id="3.30.565.10">
    <property type="entry name" value="Histidine kinase-like ATPase, C-terminal domain"/>
    <property type="match status" value="1"/>
</dbReference>
<protein>
    <submittedName>
        <fullName evidence="4">Two-component system, sensor histidine kinase YesM</fullName>
    </submittedName>
</protein>
<feature type="transmembrane region" description="Helical" evidence="1">
    <location>
        <begin position="282"/>
        <end position="300"/>
    </location>
</feature>
<name>A0A1H8H661_9BACI</name>
<keyword evidence="1" id="KW-0812">Transmembrane</keyword>
<dbReference type="STRING" id="872970.SAMN04488134_101266"/>
<keyword evidence="5" id="KW-1185">Reference proteome</keyword>
<keyword evidence="4" id="KW-0808">Transferase</keyword>
<feature type="domain" description="Histidine kinase/HSP90-like ATPase" evidence="2">
    <location>
        <begin position="464"/>
        <end position="559"/>
    </location>
</feature>
<keyword evidence="1" id="KW-0472">Membrane</keyword>
<evidence type="ECO:0000259" key="2">
    <source>
        <dbReference type="Pfam" id="PF02518"/>
    </source>
</evidence>
<dbReference type="InterPro" id="IPR036890">
    <property type="entry name" value="HATPase_C_sf"/>
</dbReference>
<keyword evidence="1" id="KW-1133">Transmembrane helix</keyword>
<feature type="domain" description="Signal transduction histidine kinase internal region" evidence="3">
    <location>
        <begin position="366"/>
        <end position="444"/>
    </location>
</feature>
<dbReference type="EMBL" id="FODJ01000001">
    <property type="protein sequence ID" value="SEN51743.1"/>
    <property type="molecule type" value="Genomic_DNA"/>
</dbReference>
<evidence type="ECO:0000313" key="4">
    <source>
        <dbReference type="EMBL" id="SEN51743.1"/>
    </source>
</evidence>
<gene>
    <name evidence="4" type="ORF">SAMN04488134_101266</name>
</gene>